<feature type="transmembrane region" description="Helical" evidence="13">
    <location>
        <begin position="125"/>
        <end position="145"/>
    </location>
</feature>
<dbReference type="EMBL" id="AAXA02000007">
    <property type="protein sequence ID" value="EDR48298.1"/>
    <property type="molecule type" value="Genomic_DNA"/>
</dbReference>
<dbReference type="GO" id="GO:0006811">
    <property type="term" value="P:monoatomic ion transport"/>
    <property type="evidence" value="ECO:0007669"/>
    <property type="project" value="UniProtKB-KW"/>
</dbReference>
<keyword evidence="7" id="KW-1003">Cell membrane</keyword>
<evidence type="ECO:0000313" key="14">
    <source>
        <dbReference type="EMBL" id="EDR48298.1"/>
    </source>
</evidence>
<comment type="function">
    <text evidence="1">Multidrug efflux pump.</text>
</comment>
<dbReference type="CDD" id="cd13138">
    <property type="entry name" value="MATE_yoeA_like"/>
    <property type="match status" value="1"/>
</dbReference>
<evidence type="ECO:0000256" key="13">
    <source>
        <dbReference type="SAM" id="Phobius"/>
    </source>
</evidence>
<dbReference type="AlphaFoldDB" id="B0G293"/>
<dbReference type="PaxDb" id="411461-DORFOR_00423"/>
<keyword evidence="9 13" id="KW-1133">Transmembrane helix</keyword>
<evidence type="ECO:0000256" key="6">
    <source>
        <dbReference type="ARBA" id="ARBA00022449"/>
    </source>
</evidence>
<protein>
    <recommendedName>
        <fullName evidence="4">Probable multidrug resistance protein NorM</fullName>
    </recommendedName>
    <alternativeName>
        <fullName evidence="12">Multidrug-efflux transporter</fullName>
    </alternativeName>
</protein>
<dbReference type="GO" id="GO:0005886">
    <property type="term" value="C:plasma membrane"/>
    <property type="evidence" value="ECO:0007669"/>
    <property type="project" value="UniProtKB-SubCell"/>
</dbReference>
<dbReference type="PANTHER" id="PTHR43298:SF2">
    <property type="entry name" value="FMN_FAD EXPORTER YEEO-RELATED"/>
    <property type="match status" value="1"/>
</dbReference>
<dbReference type="Proteomes" id="UP000005359">
    <property type="component" value="Unassembled WGS sequence"/>
</dbReference>
<keyword evidence="6" id="KW-0050">Antiport</keyword>
<feature type="transmembrane region" description="Helical" evidence="13">
    <location>
        <begin position="194"/>
        <end position="219"/>
    </location>
</feature>
<dbReference type="eggNOG" id="COG0534">
    <property type="taxonomic scope" value="Bacteria"/>
</dbReference>
<evidence type="ECO:0000313" key="15">
    <source>
        <dbReference type="Proteomes" id="UP000005359"/>
    </source>
</evidence>
<evidence type="ECO:0000256" key="8">
    <source>
        <dbReference type="ARBA" id="ARBA00022692"/>
    </source>
</evidence>
<feature type="transmembrane region" description="Helical" evidence="13">
    <location>
        <begin position="386"/>
        <end position="403"/>
    </location>
</feature>
<comment type="subcellular location">
    <subcellularLocation>
        <location evidence="2">Cell membrane</location>
        <topology evidence="2">Multi-pass membrane protein</topology>
    </subcellularLocation>
</comment>
<gene>
    <name evidence="14" type="ORF">DORFOR_00423</name>
</gene>
<keyword evidence="11 13" id="KW-0472">Membrane</keyword>
<keyword evidence="5" id="KW-0813">Transport</keyword>
<evidence type="ECO:0000256" key="7">
    <source>
        <dbReference type="ARBA" id="ARBA00022475"/>
    </source>
</evidence>
<organism evidence="14 15">
    <name type="scientific">Dorea formicigenerans ATCC 27755</name>
    <dbReference type="NCBI Taxonomy" id="411461"/>
    <lineage>
        <taxon>Bacteria</taxon>
        <taxon>Bacillati</taxon>
        <taxon>Bacillota</taxon>
        <taxon>Clostridia</taxon>
        <taxon>Lachnospirales</taxon>
        <taxon>Lachnospiraceae</taxon>
        <taxon>Dorea</taxon>
    </lineage>
</organism>
<evidence type="ECO:0000256" key="11">
    <source>
        <dbReference type="ARBA" id="ARBA00023136"/>
    </source>
</evidence>
<evidence type="ECO:0000256" key="10">
    <source>
        <dbReference type="ARBA" id="ARBA00023065"/>
    </source>
</evidence>
<comment type="similarity">
    <text evidence="3">Belongs to the multi antimicrobial extrusion (MATE) (TC 2.A.66.1) family.</text>
</comment>
<reference evidence="14 15" key="2">
    <citation type="submission" date="2007-10" db="EMBL/GenBank/DDBJ databases">
        <authorList>
            <person name="Fulton L."/>
            <person name="Clifton S."/>
            <person name="Fulton B."/>
            <person name="Xu J."/>
            <person name="Minx P."/>
            <person name="Pepin K.H."/>
            <person name="Johnson M."/>
            <person name="Thiruvilangam P."/>
            <person name="Bhonagiri V."/>
            <person name="Nash W.E."/>
            <person name="Wang C."/>
            <person name="Mardis E.R."/>
            <person name="Wilson R.K."/>
        </authorList>
    </citation>
    <scope>NUCLEOTIDE SEQUENCE [LARGE SCALE GENOMIC DNA]</scope>
    <source>
        <strain evidence="14 15">ATCC 27755</strain>
    </source>
</reference>
<evidence type="ECO:0000256" key="4">
    <source>
        <dbReference type="ARBA" id="ARBA00020268"/>
    </source>
</evidence>
<evidence type="ECO:0000256" key="1">
    <source>
        <dbReference type="ARBA" id="ARBA00003408"/>
    </source>
</evidence>
<sequence>MEVISSKAQENCFIYMSGYPALFSFTPGRDIMTQDMTKGKIMPMLIRFTIPLVLGNLFQLTYNAVDSIIVGHFIGKEALAAVGICNPVTTLVILFLNGLCMGASILIGTYYGAKDYDTLSRQISTTMISGSVFSVILTILSIGIAKSLLRLLQVDASILDMTTSYLRIIFVGLMFTFLYNFFSSTLRALGDSNSPLYFLIISAILNVFGDLFFIIVLKAGSNGCAVSTVISEALCCIFCMIYVQKKVPLLQLGKKWLIFDRSLLKRTIAYGWASAMQQATVQLGKIGVQAIVNTMGVSVAAAFTAVNRIDDFAYTPEQNIAHAMTALMAQNKGAKRNDRMREGFRCGLVLETIYGILIFIVCFVFARHLMMLFVKDEEVIGHGVTYLHLISIMYILPAITNGLQGFFRGIGDLKITLISSFVNMGLRVLVAAPLVLVCGFGIEALPFSYLAGWIGMLVAELPLLIHTYRESKITG</sequence>
<feature type="transmembrane region" description="Helical" evidence="13">
    <location>
        <begin position="346"/>
        <end position="366"/>
    </location>
</feature>
<dbReference type="STRING" id="411461.DORFOR_00423"/>
<feature type="transmembrane region" description="Helical" evidence="13">
    <location>
        <begin position="165"/>
        <end position="182"/>
    </location>
</feature>
<name>B0G293_9FIRM</name>
<feature type="transmembrane region" description="Helical" evidence="13">
    <location>
        <begin position="91"/>
        <end position="113"/>
    </location>
</feature>
<keyword evidence="10" id="KW-0406">Ion transport</keyword>
<dbReference type="InterPro" id="IPR002528">
    <property type="entry name" value="MATE_fam"/>
</dbReference>
<accession>B0G293</accession>
<proteinExistence type="inferred from homology"/>
<evidence type="ECO:0000256" key="12">
    <source>
        <dbReference type="ARBA" id="ARBA00031636"/>
    </source>
</evidence>
<dbReference type="NCBIfam" id="TIGR00797">
    <property type="entry name" value="matE"/>
    <property type="match status" value="1"/>
</dbReference>
<reference evidence="14 15" key="1">
    <citation type="submission" date="2007-10" db="EMBL/GenBank/DDBJ databases">
        <title>Draft genome sequence of Dorea formicigenerans(ATCC 27755).</title>
        <authorList>
            <person name="Sudarsanam P."/>
            <person name="Ley R."/>
            <person name="Guruge J."/>
            <person name="Turnbaugh P.J."/>
            <person name="Mahowald M."/>
            <person name="Liep D."/>
            <person name="Gordon J."/>
        </authorList>
    </citation>
    <scope>NUCLEOTIDE SEQUENCE [LARGE SCALE GENOMIC DNA]</scope>
    <source>
        <strain evidence="14 15">ATCC 27755</strain>
    </source>
</reference>
<dbReference type="GO" id="GO:0015297">
    <property type="term" value="F:antiporter activity"/>
    <property type="evidence" value="ECO:0007669"/>
    <property type="project" value="UniProtKB-KW"/>
</dbReference>
<feature type="transmembrane region" description="Helical" evidence="13">
    <location>
        <begin position="415"/>
        <end position="442"/>
    </location>
</feature>
<evidence type="ECO:0000256" key="9">
    <source>
        <dbReference type="ARBA" id="ARBA00022989"/>
    </source>
</evidence>
<dbReference type="Pfam" id="PF01554">
    <property type="entry name" value="MatE"/>
    <property type="match status" value="2"/>
</dbReference>
<dbReference type="InterPro" id="IPR050222">
    <property type="entry name" value="MATE_MdtK"/>
</dbReference>
<evidence type="ECO:0000256" key="2">
    <source>
        <dbReference type="ARBA" id="ARBA00004651"/>
    </source>
</evidence>
<feature type="transmembrane region" description="Helical" evidence="13">
    <location>
        <begin position="225"/>
        <end position="243"/>
    </location>
</feature>
<comment type="caution">
    <text evidence="14">The sequence shown here is derived from an EMBL/GenBank/DDBJ whole genome shotgun (WGS) entry which is preliminary data.</text>
</comment>
<keyword evidence="8 13" id="KW-0812">Transmembrane</keyword>
<evidence type="ECO:0000256" key="5">
    <source>
        <dbReference type="ARBA" id="ARBA00022448"/>
    </source>
</evidence>
<dbReference type="InterPro" id="IPR048279">
    <property type="entry name" value="MdtK-like"/>
</dbReference>
<dbReference type="GO" id="GO:0042910">
    <property type="term" value="F:xenobiotic transmembrane transporter activity"/>
    <property type="evidence" value="ECO:0007669"/>
    <property type="project" value="InterPro"/>
</dbReference>
<dbReference type="PIRSF" id="PIRSF006603">
    <property type="entry name" value="DinF"/>
    <property type="match status" value="1"/>
</dbReference>
<dbReference type="PANTHER" id="PTHR43298">
    <property type="entry name" value="MULTIDRUG RESISTANCE PROTEIN NORM-RELATED"/>
    <property type="match status" value="1"/>
</dbReference>
<evidence type="ECO:0000256" key="3">
    <source>
        <dbReference type="ARBA" id="ARBA00010199"/>
    </source>
</evidence>